<evidence type="ECO:0000313" key="2">
    <source>
        <dbReference type="Proteomes" id="UP000002663"/>
    </source>
</evidence>
<reference evidence="1 2" key="1">
    <citation type="submission" date="2011-01" db="EMBL/GenBank/DDBJ databases">
        <title>Whole genome sequence of Tetragenococcus halophilus NBRC 12172.</title>
        <authorList>
            <person name="Nakazawa H."/>
            <person name="Omata S."/>
            <person name="Koga C."/>
            <person name="Watanabe Y."/>
            <person name="Katano Y."/>
            <person name="Ito N."/>
            <person name="Tsukatani N."/>
            <person name="Ankai A."/>
            <person name="Oguchi A."/>
            <person name="Fukui S."/>
            <person name="Yashiro I."/>
            <person name="Kamata S."/>
            <person name="Hashimoto Y."/>
            <person name="Yamazaki J."/>
            <person name="Taguchi H."/>
            <person name="Tanaka A."/>
            <person name="Koyama T."/>
            <person name="Ichige A."/>
            <person name="Hanya Y."/>
            <person name="Tanikawa S."/>
            <person name="Yamazaki S."/>
            <person name="Fujita N."/>
        </authorList>
    </citation>
    <scope>NUCLEOTIDE SEQUENCE [LARGE SCALE GENOMIC DNA]</scope>
    <source>
        <strain evidence="2">DSM 20338 / JCM 20259 / NCIMB 9735 / NBRC 12172</strain>
    </source>
</reference>
<evidence type="ECO:0000313" key="1">
    <source>
        <dbReference type="EMBL" id="BAK95115.1"/>
    </source>
</evidence>
<gene>
    <name evidence="1" type="ordered locus">TEH_17880</name>
</gene>
<dbReference type="Proteomes" id="UP000002663">
    <property type="component" value="Chromosome"/>
</dbReference>
<organism evidence="1 2">
    <name type="scientific">Tetragenococcus halophilus (strain DSM 20338 / JCM 20259 / NCIMB 9735 / NBRC 12172)</name>
    <name type="common">Pediococcus halophilus</name>
    <dbReference type="NCBI Taxonomy" id="945021"/>
    <lineage>
        <taxon>Bacteria</taxon>
        <taxon>Bacillati</taxon>
        <taxon>Bacillota</taxon>
        <taxon>Bacilli</taxon>
        <taxon>Lactobacillales</taxon>
        <taxon>Enterococcaceae</taxon>
        <taxon>Tetragenococcus</taxon>
    </lineage>
</organism>
<sequence length="62" mass="7353">MILLVLVLKRLNVTKTDLKRYVRQYDENREELFKSIPFSTYTQIMGSDARLKIDKLKDFISG</sequence>
<dbReference type="KEGG" id="thl:TEH_17880"/>
<protein>
    <submittedName>
        <fullName evidence="1">Uncharacterized protein</fullName>
    </submittedName>
</protein>
<proteinExistence type="predicted"/>
<accession>A0AAN1SHH2</accession>
<name>A0AAN1SHH2_TETHN</name>
<dbReference type="EMBL" id="AP012046">
    <property type="protein sequence ID" value="BAK95115.1"/>
    <property type="molecule type" value="Genomic_DNA"/>
</dbReference>
<dbReference type="AlphaFoldDB" id="A0AAN1SHH2"/>